<organism evidence="1 2">
    <name type="scientific">Meloidogyne hapla</name>
    <name type="common">Root-knot nematode worm</name>
    <dbReference type="NCBI Taxonomy" id="6305"/>
    <lineage>
        <taxon>Eukaryota</taxon>
        <taxon>Metazoa</taxon>
        <taxon>Ecdysozoa</taxon>
        <taxon>Nematoda</taxon>
        <taxon>Chromadorea</taxon>
        <taxon>Rhabditida</taxon>
        <taxon>Tylenchina</taxon>
        <taxon>Tylenchomorpha</taxon>
        <taxon>Tylenchoidea</taxon>
        <taxon>Meloidogynidae</taxon>
        <taxon>Meloidogyninae</taxon>
        <taxon>Meloidogyne</taxon>
    </lineage>
</organism>
<evidence type="ECO:0000313" key="2">
    <source>
        <dbReference type="WBParaSite" id="MhA1_Contig691.frz3.gene11"/>
    </source>
</evidence>
<dbReference type="WBParaSite" id="MhA1_Contig691.frz3.gene11">
    <property type="protein sequence ID" value="MhA1_Contig691.frz3.gene11"/>
    <property type="gene ID" value="MhA1_Contig691.frz3.gene11"/>
</dbReference>
<name>A0A1I8BVU9_MELHA</name>
<protein>
    <submittedName>
        <fullName evidence="2">DUF5618 domain-containing protein</fullName>
    </submittedName>
</protein>
<dbReference type="Proteomes" id="UP000095281">
    <property type="component" value="Unplaced"/>
</dbReference>
<keyword evidence="1" id="KW-1185">Reference proteome</keyword>
<evidence type="ECO:0000313" key="1">
    <source>
        <dbReference type="Proteomes" id="UP000095281"/>
    </source>
</evidence>
<accession>A0A1I8BVU9</accession>
<dbReference type="AlphaFoldDB" id="A0A1I8BVU9"/>
<sequence>MPCWETFIATAEPSLSKPIEQIFIYKGYLKNNLTILRESVNKILRDKDGIIYVDLAIAAIDGYVTCNNIIQKSINKTSENAVRLLSITQRHYSETKAIKEDINNAIKLINYAIDLIKNTSAEYNRYVSVVIHHSDLRQLDKIKKLLENRNQR</sequence>
<reference evidence="2" key="1">
    <citation type="submission" date="2016-11" db="UniProtKB">
        <authorList>
            <consortium name="WormBaseParasite"/>
        </authorList>
    </citation>
    <scope>IDENTIFICATION</scope>
</reference>
<proteinExistence type="predicted"/>